<dbReference type="EMBL" id="JBJVNI010000002">
    <property type="protein sequence ID" value="MFM9608056.1"/>
    <property type="molecule type" value="Genomic_DNA"/>
</dbReference>
<keyword evidence="2" id="KW-1185">Reference proteome</keyword>
<comment type="caution">
    <text evidence="1">The sequence shown here is derived from an EMBL/GenBank/DDBJ whole genome shotgun (WGS) entry which is preliminary data.</text>
</comment>
<organism evidence="1 2">
    <name type="scientific">Streptomyces niveiscabiei</name>
    <dbReference type="NCBI Taxonomy" id="164115"/>
    <lineage>
        <taxon>Bacteria</taxon>
        <taxon>Bacillati</taxon>
        <taxon>Actinomycetota</taxon>
        <taxon>Actinomycetes</taxon>
        <taxon>Kitasatosporales</taxon>
        <taxon>Streptomycetaceae</taxon>
        <taxon>Streptomyces</taxon>
    </lineage>
</organism>
<accession>A0ABW9HK50</accession>
<sequence length="71" mass="7475">MTTTQATEPRTYRSETAAEVVGRLRATFNTGVTRPLDWRVPAGGGPPDFVAWLAADRAQGANARTPAGSCA</sequence>
<dbReference type="RefSeq" id="WP_409120506.1">
    <property type="nucleotide sequence ID" value="NZ_JBJVNI010000002.1"/>
</dbReference>
<proteinExistence type="predicted"/>
<dbReference type="Proteomes" id="UP001631957">
    <property type="component" value="Unassembled WGS sequence"/>
</dbReference>
<reference evidence="1 2" key="1">
    <citation type="submission" date="2024-12" db="EMBL/GenBank/DDBJ databases">
        <title>Forecasting of Potato common scab and diversities of Pathogenic streptomyces spp. in china.</title>
        <authorList>
            <person name="Handique U."/>
            <person name="Wu J."/>
        </authorList>
    </citation>
    <scope>NUCLEOTIDE SEQUENCE [LARGE SCALE GENOMIC DNA]</scope>
    <source>
        <strain evidence="1 2">ZRIMU1530</strain>
    </source>
</reference>
<name>A0ABW9HK50_9ACTN</name>
<protein>
    <submittedName>
        <fullName evidence="1">Uncharacterized protein</fullName>
    </submittedName>
</protein>
<evidence type="ECO:0000313" key="2">
    <source>
        <dbReference type="Proteomes" id="UP001631957"/>
    </source>
</evidence>
<evidence type="ECO:0000313" key="1">
    <source>
        <dbReference type="EMBL" id="MFM9608056.1"/>
    </source>
</evidence>
<gene>
    <name evidence="1" type="ORF">ACKI18_04955</name>
</gene>